<keyword evidence="2" id="KW-1133">Transmembrane helix</keyword>
<keyword evidence="2" id="KW-0812">Transmembrane</keyword>
<proteinExistence type="predicted"/>
<dbReference type="RefSeq" id="WP_123740133.1">
    <property type="nucleotide sequence ID" value="NZ_RKHQ01000002.1"/>
</dbReference>
<dbReference type="OrthoDB" id="3534574at2"/>
<accession>A0A3N2D034</accession>
<feature type="transmembrane region" description="Helical" evidence="2">
    <location>
        <begin position="77"/>
        <end position="96"/>
    </location>
</feature>
<organism evidence="3 4">
    <name type="scientific">Salana multivorans</name>
    <dbReference type="NCBI Taxonomy" id="120377"/>
    <lineage>
        <taxon>Bacteria</taxon>
        <taxon>Bacillati</taxon>
        <taxon>Actinomycetota</taxon>
        <taxon>Actinomycetes</taxon>
        <taxon>Micrococcales</taxon>
        <taxon>Beutenbergiaceae</taxon>
        <taxon>Salana</taxon>
    </lineage>
</organism>
<evidence type="ECO:0000256" key="1">
    <source>
        <dbReference type="SAM" id="MobiDB-lite"/>
    </source>
</evidence>
<evidence type="ECO:0000313" key="3">
    <source>
        <dbReference type="EMBL" id="ROR93129.1"/>
    </source>
</evidence>
<name>A0A3N2D034_9MICO</name>
<dbReference type="EMBL" id="RKHQ01000002">
    <property type="protein sequence ID" value="ROR93129.1"/>
    <property type="molecule type" value="Genomic_DNA"/>
</dbReference>
<feature type="region of interest" description="Disordered" evidence="1">
    <location>
        <begin position="1"/>
        <end position="67"/>
    </location>
</feature>
<dbReference type="Proteomes" id="UP000275356">
    <property type="component" value="Unassembled WGS sequence"/>
</dbReference>
<keyword evidence="2" id="KW-0472">Membrane</keyword>
<evidence type="ECO:0000256" key="2">
    <source>
        <dbReference type="SAM" id="Phobius"/>
    </source>
</evidence>
<evidence type="ECO:0000313" key="4">
    <source>
        <dbReference type="Proteomes" id="UP000275356"/>
    </source>
</evidence>
<reference evidence="3 4" key="1">
    <citation type="submission" date="2018-11" db="EMBL/GenBank/DDBJ databases">
        <title>Sequencing the genomes of 1000 actinobacteria strains.</title>
        <authorList>
            <person name="Klenk H.-P."/>
        </authorList>
    </citation>
    <scope>NUCLEOTIDE SEQUENCE [LARGE SCALE GENOMIC DNA]</scope>
    <source>
        <strain evidence="3 4">DSM 13521</strain>
    </source>
</reference>
<keyword evidence="4" id="KW-1185">Reference proteome</keyword>
<gene>
    <name evidence="3" type="ORF">EDD28_2536</name>
</gene>
<feature type="compositionally biased region" description="Low complexity" evidence="1">
    <location>
        <begin position="32"/>
        <end position="55"/>
    </location>
</feature>
<protein>
    <submittedName>
        <fullName evidence="3">Uncharacterized protein</fullName>
    </submittedName>
</protein>
<sequence length="136" mass="14308">MSTQRPNDPAPFDGPADGIGYPLDPPTSTSDAGPAGTTGPAGTAAPVAPTYGTPAESPEVLVPTPLPSRGGLSRSKIMAATPILATIGFFVCGFAFNGWAWAWVFWLAVPLVGILTSDDDDQKRLRRERKRGTIER</sequence>
<comment type="caution">
    <text evidence="3">The sequence shown here is derived from an EMBL/GenBank/DDBJ whole genome shotgun (WGS) entry which is preliminary data.</text>
</comment>
<dbReference type="AlphaFoldDB" id="A0A3N2D034"/>